<evidence type="ECO:0000313" key="2">
    <source>
        <dbReference type="Proteomes" id="UP000593567"/>
    </source>
</evidence>
<organism evidence="1 2">
    <name type="scientific">Bugula neritina</name>
    <name type="common">Brown bryozoan</name>
    <name type="synonym">Sertularia neritina</name>
    <dbReference type="NCBI Taxonomy" id="10212"/>
    <lineage>
        <taxon>Eukaryota</taxon>
        <taxon>Metazoa</taxon>
        <taxon>Spiralia</taxon>
        <taxon>Lophotrochozoa</taxon>
        <taxon>Bryozoa</taxon>
        <taxon>Gymnolaemata</taxon>
        <taxon>Cheilostomatida</taxon>
        <taxon>Flustrina</taxon>
        <taxon>Buguloidea</taxon>
        <taxon>Bugulidae</taxon>
        <taxon>Bugula</taxon>
    </lineage>
</organism>
<name>A0A7J7J4W8_BUGNE</name>
<proteinExistence type="predicted"/>
<sequence>MLCRSLAKPKSAVFTMFLWLTLKINRHQKNKTWWQRNLMVNLKDGRHFTTWTIEFKGRRFVRRMVALD</sequence>
<dbReference type="AlphaFoldDB" id="A0A7J7J4W8"/>
<reference evidence="1" key="1">
    <citation type="submission" date="2020-06" db="EMBL/GenBank/DDBJ databases">
        <title>Draft genome of Bugula neritina, a colonial animal packing powerful symbionts and potential medicines.</title>
        <authorList>
            <person name="Rayko M."/>
        </authorList>
    </citation>
    <scope>NUCLEOTIDE SEQUENCE [LARGE SCALE GENOMIC DNA]</scope>
    <source>
        <strain evidence="1">Kwan_BN1</strain>
    </source>
</reference>
<comment type="caution">
    <text evidence="1">The sequence shown here is derived from an EMBL/GenBank/DDBJ whole genome shotgun (WGS) entry which is preliminary data.</text>
</comment>
<dbReference type="Proteomes" id="UP000593567">
    <property type="component" value="Unassembled WGS sequence"/>
</dbReference>
<gene>
    <name evidence="1" type="ORF">EB796_020458</name>
</gene>
<evidence type="ECO:0000313" key="1">
    <source>
        <dbReference type="EMBL" id="KAF6021240.1"/>
    </source>
</evidence>
<protein>
    <submittedName>
        <fullName evidence="1">Uncharacterized protein</fullName>
    </submittedName>
</protein>
<dbReference type="EMBL" id="VXIV02003086">
    <property type="protein sequence ID" value="KAF6021240.1"/>
    <property type="molecule type" value="Genomic_DNA"/>
</dbReference>
<accession>A0A7J7J4W8</accession>
<keyword evidence="2" id="KW-1185">Reference proteome</keyword>